<dbReference type="OrthoDB" id="6513546at2759"/>
<evidence type="ECO:0000313" key="2">
    <source>
        <dbReference type="Proteomes" id="UP000792457"/>
    </source>
</evidence>
<proteinExistence type="predicted"/>
<dbReference type="AlphaFoldDB" id="A0A8K0K7T5"/>
<reference evidence="1" key="2">
    <citation type="submission" date="2017-10" db="EMBL/GenBank/DDBJ databases">
        <title>Ladona fulva Genome sequencing and assembly.</title>
        <authorList>
            <person name="Murali S."/>
            <person name="Richards S."/>
            <person name="Bandaranaike D."/>
            <person name="Bellair M."/>
            <person name="Blankenburg K."/>
            <person name="Chao H."/>
            <person name="Dinh H."/>
            <person name="Doddapaneni H."/>
            <person name="Dugan-Rocha S."/>
            <person name="Elkadiri S."/>
            <person name="Gnanaolivu R."/>
            <person name="Hernandez B."/>
            <person name="Skinner E."/>
            <person name="Javaid M."/>
            <person name="Lee S."/>
            <person name="Li M."/>
            <person name="Ming W."/>
            <person name="Munidasa M."/>
            <person name="Muniz J."/>
            <person name="Nguyen L."/>
            <person name="Hughes D."/>
            <person name="Osuji N."/>
            <person name="Pu L.-L."/>
            <person name="Puazo M."/>
            <person name="Qu C."/>
            <person name="Quiroz J."/>
            <person name="Raj R."/>
            <person name="Weissenberger G."/>
            <person name="Xin Y."/>
            <person name="Zou X."/>
            <person name="Han Y."/>
            <person name="Worley K."/>
            <person name="Muzny D."/>
            <person name="Gibbs R."/>
        </authorList>
    </citation>
    <scope>NUCLEOTIDE SEQUENCE</scope>
    <source>
        <strain evidence="1">Sampled in the wild</strain>
    </source>
</reference>
<dbReference type="PANTHER" id="PTHR21301">
    <property type="entry name" value="REVERSE TRANSCRIPTASE"/>
    <property type="match status" value="1"/>
</dbReference>
<sequence>MACRRFIRKTIQSDLLSPALVLRHIMPHSAKLVTFDVVDFFTSIPPEEAQKIVIQFLVDSDIPTDIVNDIAKLLQICLKQNYFLFNGIFYQQECGLAM</sequence>
<comment type="caution">
    <text evidence="1">The sequence shown here is derived from an EMBL/GenBank/DDBJ whole genome shotgun (WGS) entry which is preliminary data.</text>
</comment>
<evidence type="ECO:0000313" key="1">
    <source>
        <dbReference type="EMBL" id="KAG8228810.1"/>
    </source>
</evidence>
<name>A0A8K0K7T5_LADFU</name>
<keyword evidence="2" id="KW-1185">Reference proteome</keyword>
<feature type="non-terminal residue" evidence="1">
    <location>
        <position position="98"/>
    </location>
</feature>
<organism evidence="1 2">
    <name type="scientific">Ladona fulva</name>
    <name type="common">Scarce chaser dragonfly</name>
    <name type="synonym">Libellula fulva</name>
    <dbReference type="NCBI Taxonomy" id="123851"/>
    <lineage>
        <taxon>Eukaryota</taxon>
        <taxon>Metazoa</taxon>
        <taxon>Ecdysozoa</taxon>
        <taxon>Arthropoda</taxon>
        <taxon>Hexapoda</taxon>
        <taxon>Insecta</taxon>
        <taxon>Pterygota</taxon>
        <taxon>Palaeoptera</taxon>
        <taxon>Odonata</taxon>
        <taxon>Epiprocta</taxon>
        <taxon>Anisoptera</taxon>
        <taxon>Libelluloidea</taxon>
        <taxon>Libellulidae</taxon>
        <taxon>Ladona</taxon>
    </lineage>
</organism>
<dbReference type="Proteomes" id="UP000792457">
    <property type="component" value="Unassembled WGS sequence"/>
</dbReference>
<dbReference type="EMBL" id="KZ308391">
    <property type="protein sequence ID" value="KAG8228810.1"/>
    <property type="molecule type" value="Genomic_DNA"/>
</dbReference>
<dbReference type="PANTHER" id="PTHR21301:SF10">
    <property type="entry name" value="REVERSE TRANSCRIPTASE DOMAIN-CONTAINING PROTEIN"/>
    <property type="match status" value="1"/>
</dbReference>
<accession>A0A8K0K7T5</accession>
<protein>
    <recommendedName>
        <fullName evidence="3">Reverse transcriptase</fullName>
    </recommendedName>
</protein>
<evidence type="ECO:0008006" key="3">
    <source>
        <dbReference type="Google" id="ProtNLM"/>
    </source>
</evidence>
<gene>
    <name evidence="1" type="ORF">J437_LFUL008731</name>
</gene>
<reference evidence="1" key="1">
    <citation type="submission" date="2013-04" db="EMBL/GenBank/DDBJ databases">
        <authorList>
            <person name="Qu J."/>
            <person name="Murali S.C."/>
            <person name="Bandaranaike D."/>
            <person name="Bellair M."/>
            <person name="Blankenburg K."/>
            <person name="Chao H."/>
            <person name="Dinh H."/>
            <person name="Doddapaneni H."/>
            <person name="Downs B."/>
            <person name="Dugan-Rocha S."/>
            <person name="Elkadiri S."/>
            <person name="Gnanaolivu R.D."/>
            <person name="Hernandez B."/>
            <person name="Javaid M."/>
            <person name="Jayaseelan J.C."/>
            <person name="Lee S."/>
            <person name="Li M."/>
            <person name="Ming W."/>
            <person name="Munidasa M."/>
            <person name="Muniz J."/>
            <person name="Nguyen L."/>
            <person name="Ongeri F."/>
            <person name="Osuji N."/>
            <person name="Pu L.-L."/>
            <person name="Puazo M."/>
            <person name="Qu C."/>
            <person name="Quiroz J."/>
            <person name="Raj R."/>
            <person name="Weissenberger G."/>
            <person name="Xin Y."/>
            <person name="Zou X."/>
            <person name="Han Y."/>
            <person name="Richards S."/>
            <person name="Worley K."/>
            <person name="Muzny D."/>
            <person name="Gibbs R."/>
        </authorList>
    </citation>
    <scope>NUCLEOTIDE SEQUENCE</scope>
    <source>
        <strain evidence="1">Sampled in the wild</strain>
    </source>
</reference>